<dbReference type="InterPro" id="IPR040410">
    <property type="entry name" value="UPF0658_Golgi"/>
</dbReference>
<feature type="transmembrane region" description="Helical" evidence="2">
    <location>
        <begin position="358"/>
        <end position="377"/>
    </location>
</feature>
<organism evidence="3 4">
    <name type="scientific">Paramarasmius palmivorus</name>
    <dbReference type="NCBI Taxonomy" id="297713"/>
    <lineage>
        <taxon>Eukaryota</taxon>
        <taxon>Fungi</taxon>
        <taxon>Dikarya</taxon>
        <taxon>Basidiomycota</taxon>
        <taxon>Agaricomycotina</taxon>
        <taxon>Agaricomycetes</taxon>
        <taxon>Agaricomycetidae</taxon>
        <taxon>Agaricales</taxon>
        <taxon>Marasmiineae</taxon>
        <taxon>Marasmiaceae</taxon>
        <taxon>Paramarasmius</taxon>
    </lineage>
</organism>
<dbReference type="EMBL" id="JAYKXP010000053">
    <property type="protein sequence ID" value="KAK7035392.1"/>
    <property type="molecule type" value="Genomic_DNA"/>
</dbReference>
<keyword evidence="2" id="KW-1133">Transmembrane helix</keyword>
<evidence type="ECO:0000313" key="3">
    <source>
        <dbReference type="EMBL" id="KAK7035392.1"/>
    </source>
</evidence>
<evidence type="ECO:0000256" key="2">
    <source>
        <dbReference type="SAM" id="Phobius"/>
    </source>
</evidence>
<gene>
    <name evidence="3" type="ORF">VNI00_011923</name>
</gene>
<keyword evidence="2" id="KW-0472">Membrane</keyword>
<feature type="transmembrane region" description="Helical" evidence="2">
    <location>
        <begin position="34"/>
        <end position="54"/>
    </location>
</feature>
<feature type="transmembrane region" description="Helical" evidence="2">
    <location>
        <begin position="254"/>
        <end position="275"/>
    </location>
</feature>
<reference evidence="3 4" key="1">
    <citation type="submission" date="2024-01" db="EMBL/GenBank/DDBJ databases">
        <title>A draft genome for a cacao thread blight-causing isolate of Paramarasmius palmivorus.</title>
        <authorList>
            <person name="Baruah I.K."/>
            <person name="Bukari Y."/>
            <person name="Amoako-Attah I."/>
            <person name="Meinhardt L.W."/>
            <person name="Bailey B.A."/>
            <person name="Cohen S.P."/>
        </authorList>
    </citation>
    <scope>NUCLEOTIDE SEQUENCE [LARGE SCALE GENOMIC DNA]</scope>
    <source>
        <strain evidence="3 4">GH-12</strain>
    </source>
</reference>
<dbReference type="PANTHER" id="PTHR34391">
    <property type="entry name" value="UPF0658 GOLGI APPARATUS MEMBRANE PROTEIN C1952.10C-RELATED"/>
    <property type="match status" value="1"/>
</dbReference>
<keyword evidence="2" id="KW-0812">Transmembrane</keyword>
<name>A0AAW0C8G3_9AGAR</name>
<protein>
    <submittedName>
        <fullName evidence="3">Uncharacterized protein</fullName>
    </submittedName>
</protein>
<feature type="compositionally biased region" description="Polar residues" evidence="1">
    <location>
        <begin position="585"/>
        <end position="595"/>
    </location>
</feature>
<proteinExistence type="predicted"/>
<evidence type="ECO:0000313" key="4">
    <source>
        <dbReference type="Proteomes" id="UP001383192"/>
    </source>
</evidence>
<dbReference type="PANTHER" id="PTHR34391:SF2">
    <property type="entry name" value="TRP C-TERMINAL DOMAIN-CONTAINING PROTEIN"/>
    <property type="match status" value="1"/>
</dbReference>
<keyword evidence="4" id="KW-1185">Reference proteome</keyword>
<feature type="region of interest" description="Disordered" evidence="1">
    <location>
        <begin position="519"/>
        <end position="595"/>
    </location>
</feature>
<dbReference type="Proteomes" id="UP001383192">
    <property type="component" value="Unassembled WGS sequence"/>
</dbReference>
<evidence type="ECO:0000256" key="1">
    <source>
        <dbReference type="SAM" id="MobiDB-lite"/>
    </source>
</evidence>
<comment type="caution">
    <text evidence="3">The sequence shown here is derived from an EMBL/GenBank/DDBJ whole genome shotgun (WGS) entry which is preliminary data.</text>
</comment>
<feature type="transmembrane region" description="Helical" evidence="2">
    <location>
        <begin position="331"/>
        <end position="351"/>
    </location>
</feature>
<feature type="transmembrane region" description="Helical" evidence="2">
    <location>
        <begin position="174"/>
        <end position="192"/>
    </location>
</feature>
<feature type="transmembrane region" description="Helical" evidence="2">
    <location>
        <begin position="389"/>
        <end position="412"/>
    </location>
</feature>
<dbReference type="AlphaFoldDB" id="A0AAW0C8G3"/>
<sequence length="595" mass="66082">MFKPGARNVLKQALVWTRVKLIYTRITLTKYTTLYFFLALIYCIVLVALQGVAFQDSAQAGDIVSGVLGCTNVTGLVVHVDNHLEFCTGLPNVRDSNCSIIEGADPDGMWRRAESNEIRRLTPRSEHAKPLFDSNGMLEGVDIGNNQTLSAPCVQSLLWLNDAQVLRDSRREDLVILVFHIWLFALSFVTILNESLPHLVAGLAGHALVTGWAGFRVENSDNVQELYKTLIVEGTCDNTDFLGSWWDVRNSHTIPTVVLNTVVLICVALLSLRLYKVYARQSFNRVGASSQINRVYKLAGFFTLASTVMWIDKASTGSIVFAAHHLRTYQTVLIVMVILILPWVIFGWISVRREHRRFFIIFLAISTVFLVLSSAVFASDLYRFIFDMWPLFATMTVTSYILIVATFVLGILCRIHFGKGLREFLTQKEAPEGADFAPVYIAQLFPVDGDPEKAQLSQDDFTQEYTKASPLPMVQRPEVAHTVSAPRLSVFSDPARDTVKLSSTPPLARDAFSQPLSVIQEQSTSNHKRSGSTKSFVSRLSMSSNTSKAKGVVTPGHSVNRSLSGKKIGLPSNPRQFHPAGREQAPSSQSPAGYF</sequence>
<accession>A0AAW0C8G3</accession>
<feature type="transmembrane region" description="Helical" evidence="2">
    <location>
        <begin position="295"/>
        <end position="311"/>
    </location>
</feature>
<dbReference type="GO" id="GO:0005794">
    <property type="term" value="C:Golgi apparatus"/>
    <property type="evidence" value="ECO:0007669"/>
    <property type="project" value="TreeGrafter"/>
</dbReference>
<feature type="compositionally biased region" description="Polar residues" evidence="1">
    <location>
        <begin position="532"/>
        <end position="548"/>
    </location>
</feature>